<keyword evidence="2" id="KW-1185">Reference proteome</keyword>
<name>A0ABQ8MXZ0_LABRO</name>
<gene>
    <name evidence="1" type="ORF">H4Q32_025813</name>
</gene>
<dbReference type="PANTHER" id="PTHR45913">
    <property type="entry name" value="EPM2A-INTERACTING PROTEIN 1"/>
    <property type="match status" value="1"/>
</dbReference>
<proteinExistence type="predicted"/>
<evidence type="ECO:0000313" key="2">
    <source>
        <dbReference type="Proteomes" id="UP000830375"/>
    </source>
</evidence>
<accession>A0ABQ8MXZ0</accession>
<dbReference type="PANTHER" id="PTHR45913:SF19">
    <property type="entry name" value="LOW QUALITY PROTEIN: ZINC FINGER BED DOMAIN-CONTAINING PROTEIN 5-LIKE"/>
    <property type="match status" value="1"/>
</dbReference>
<comment type="caution">
    <text evidence="1">The sequence shown here is derived from an EMBL/GenBank/DDBJ whole genome shotgun (WGS) entry which is preliminary data.</text>
</comment>
<protein>
    <submittedName>
        <fullName evidence="1">SCAN domain-containing protein 3</fullName>
    </submittedName>
</protein>
<evidence type="ECO:0000313" key="1">
    <source>
        <dbReference type="EMBL" id="KAI2666718.1"/>
    </source>
</evidence>
<dbReference type="EMBL" id="JACTAM010000003">
    <property type="protein sequence ID" value="KAI2666718.1"/>
    <property type="molecule type" value="Genomic_DNA"/>
</dbReference>
<organism evidence="1 2">
    <name type="scientific">Labeo rohita</name>
    <name type="common">Indian major carp</name>
    <name type="synonym">Cyprinus rohita</name>
    <dbReference type="NCBI Taxonomy" id="84645"/>
    <lineage>
        <taxon>Eukaryota</taxon>
        <taxon>Metazoa</taxon>
        <taxon>Chordata</taxon>
        <taxon>Craniata</taxon>
        <taxon>Vertebrata</taxon>
        <taxon>Euteleostomi</taxon>
        <taxon>Actinopterygii</taxon>
        <taxon>Neopterygii</taxon>
        <taxon>Teleostei</taxon>
        <taxon>Ostariophysi</taxon>
        <taxon>Cypriniformes</taxon>
        <taxon>Cyprinidae</taxon>
        <taxon>Labeoninae</taxon>
        <taxon>Labeonini</taxon>
        <taxon>Labeo</taxon>
    </lineage>
</organism>
<sequence length="230" mass="25907">MLDTFMVEEQLSWEKCVSVCTDGAAAMTGHRSGVVTRIKAANPKIAATHCMLHRQALASKSVAPDLHDVLEVVVAAVNFVKSRPLKSRLFAKLCTEMGAAHDRLLFHSEVRWLSRGKWMAKLAYLADIFSCLNGLNLSIQGCYSTILEASDKINAFRRKIDLWVHKLQRGITDMFPNLSEFVDTNGMGVDFMLNTITSHLTSLNEHFSHYFPDTDMEKYMTGFEIPFLVM</sequence>
<dbReference type="Proteomes" id="UP000830375">
    <property type="component" value="Unassembled WGS sequence"/>
</dbReference>
<reference evidence="1 2" key="1">
    <citation type="submission" date="2022-01" db="EMBL/GenBank/DDBJ databases">
        <title>A high-quality chromosome-level genome assembly of rohu carp, Labeo rohita.</title>
        <authorList>
            <person name="Arick M.A. II"/>
            <person name="Hsu C.-Y."/>
            <person name="Magbanua Z."/>
            <person name="Pechanova O."/>
            <person name="Grover C."/>
            <person name="Miller E."/>
            <person name="Thrash A."/>
            <person name="Ezzel L."/>
            <person name="Alam S."/>
            <person name="Benzie J."/>
            <person name="Hamilton M."/>
            <person name="Karsi A."/>
            <person name="Lawrence M.L."/>
            <person name="Peterson D.G."/>
        </authorList>
    </citation>
    <scope>NUCLEOTIDE SEQUENCE [LARGE SCALE GENOMIC DNA]</scope>
    <source>
        <strain evidence="2">BAU-BD-2019</strain>
        <tissue evidence="1">Blood</tissue>
    </source>
</reference>